<dbReference type="Gene3D" id="3.10.20.90">
    <property type="entry name" value="Phosphatidylinositol 3-kinase Catalytic Subunit, Chain A, domain 1"/>
    <property type="match status" value="1"/>
</dbReference>
<evidence type="ECO:0000313" key="2">
    <source>
        <dbReference type="EMBL" id="KAJ5075775.1"/>
    </source>
</evidence>
<protein>
    <submittedName>
        <fullName evidence="2">Small ubiquitin-related modifier</fullName>
    </submittedName>
</protein>
<evidence type="ECO:0000256" key="1">
    <source>
        <dbReference type="SAM" id="MobiDB-lite"/>
    </source>
</evidence>
<sequence>MTFWSLSGLEELYPSDPLEEEQQTQEPYQEFFNSQKKRKKPNNTRNQKKLKNAKHKKNEAKKGNTRTERITRTKSVPIKTENQKKIINGNEKKNINGKIKPKKKNKKNQNSPLQLDRKQISMIARLDLLREKEEKAEKEAPLQSNFIEDDDPNKIIVKVNGLGLKGLKFRIFKNSPFGLLMDIFCQKRNLPRERIQFFCEDLTVSPEDSPETVFLGETKKVLIAGLI</sequence>
<keyword evidence="3" id="KW-1185">Reference proteome</keyword>
<dbReference type="EMBL" id="JAPDFW010000063">
    <property type="protein sequence ID" value="KAJ5075775.1"/>
    <property type="molecule type" value="Genomic_DNA"/>
</dbReference>
<name>A0A9Q0LNJ4_ANAIG</name>
<feature type="region of interest" description="Disordered" evidence="1">
    <location>
        <begin position="14"/>
        <end position="69"/>
    </location>
</feature>
<dbReference type="SUPFAM" id="SSF54236">
    <property type="entry name" value="Ubiquitin-like"/>
    <property type="match status" value="1"/>
</dbReference>
<dbReference type="InterPro" id="IPR029071">
    <property type="entry name" value="Ubiquitin-like_domsf"/>
</dbReference>
<feature type="compositionally biased region" description="Basic residues" evidence="1">
    <location>
        <begin position="35"/>
        <end position="59"/>
    </location>
</feature>
<feature type="region of interest" description="Disordered" evidence="1">
    <location>
        <begin position="83"/>
        <end position="114"/>
    </location>
</feature>
<proteinExistence type="predicted"/>
<feature type="compositionally biased region" description="Basic and acidic residues" evidence="1">
    <location>
        <begin position="60"/>
        <end position="69"/>
    </location>
</feature>
<accession>A0A9Q0LNJ4</accession>
<reference evidence="2" key="1">
    <citation type="submission" date="2022-10" db="EMBL/GenBank/DDBJ databases">
        <title>Novel sulphate-reducing endosymbionts in the free-living metamonad Anaeramoeba.</title>
        <authorList>
            <person name="Jerlstrom-Hultqvist J."/>
            <person name="Cepicka I."/>
            <person name="Gallot-Lavallee L."/>
            <person name="Salas-Leiva D."/>
            <person name="Curtis B.A."/>
            <person name="Zahonova K."/>
            <person name="Pipaliya S."/>
            <person name="Dacks J."/>
            <person name="Roger A.J."/>
        </authorList>
    </citation>
    <scope>NUCLEOTIDE SEQUENCE</scope>
    <source>
        <strain evidence="2">BMAN</strain>
    </source>
</reference>
<gene>
    <name evidence="2" type="ORF">M0811_06637</name>
</gene>
<comment type="caution">
    <text evidence="2">The sequence shown here is derived from an EMBL/GenBank/DDBJ whole genome shotgun (WGS) entry which is preliminary data.</text>
</comment>
<organism evidence="2 3">
    <name type="scientific">Anaeramoeba ignava</name>
    <name type="common">Anaerobic marine amoeba</name>
    <dbReference type="NCBI Taxonomy" id="1746090"/>
    <lineage>
        <taxon>Eukaryota</taxon>
        <taxon>Metamonada</taxon>
        <taxon>Anaeramoebidae</taxon>
        <taxon>Anaeramoeba</taxon>
    </lineage>
</organism>
<evidence type="ECO:0000313" key="3">
    <source>
        <dbReference type="Proteomes" id="UP001149090"/>
    </source>
</evidence>
<dbReference type="CDD" id="cd01763">
    <property type="entry name" value="Ubl_SUMO_like"/>
    <property type="match status" value="1"/>
</dbReference>
<dbReference type="AlphaFoldDB" id="A0A9Q0LNJ4"/>
<dbReference type="Proteomes" id="UP001149090">
    <property type="component" value="Unassembled WGS sequence"/>
</dbReference>